<reference evidence="11" key="1">
    <citation type="submission" date="2007-10" db="EMBL/GenBank/DDBJ databases">
        <title>Complete genome of Alkaliphilus oremlandii OhILAs.</title>
        <authorList>
            <person name="Copeland A."/>
            <person name="Lucas S."/>
            <person name="Lapidus A."/>
            <person name="Barry K."/>
            <person name="Detter J.C."/>
            <person name="Glavina del Rio T."/>
            <person name="Hammon N."/>
            <person name="Israni S."/>
            <person name="Dalin E."/>
            <person name="Tice H."/>
            <person name="Pitluck S."/>
            <person name="Chain P."/>
            <person name="Malfatti S."/>
            <person name="Shin M."/>
            <person name="Vergez L."/>
            <person name="Schmutz J."/>
            <person name="Larimer F."/>
            <person name="Land M."/>
            <person name="Hauser L."/>
            <person name="Kyrpides N."/>
            <person name="Mikhailova N."/>
            <person name="Stolz J.F."/>
            <person name="Dawson A."/>
            <person name="Fisher E."/>
            <person name="Crable B."/>
            <person name="Perera E."/>
            <person name="Lisak J."/>
            <person name="Ranganathan M."/>
            <person name="Basu P."/>
            <person name="Richardson P."/>
        </authorList>
    </citation>
    <scope>NUCLEOTIDE SEQUENCE [LARGE SCALE GENOMIC DNA]</scope>
    <source>
        <strain evidence="11">OhILAs</strain>
    </source>
</reference>
<dbReference type="PROSITE" id="PS51747">
    <property type="entry name" value="CYT_DCMP_DEAMINASES_2"/>
    <property type="match status" value="1"/>
</dbReference>
<dbReference type="CDD" id="cd01285">
    <property type="entry name" value="nucleoside_deaminase"/>
    <property type="match status" value="1"/>
</dbReference>
<dbReference type="PANTHER" id="PTHR11079:SF202">
    <property type="entry name" value="TRNA-SPECIFIC ADENOSINE DEAMINASE"/>
    <property type="match status" value="1"/>
</dbReference>
<dbReference type="PROSITE" id="PS00903">
    <property type="entry name" value="CYT_DCMP_DEAMINASES_1"/>
    <property type="match status" value="1"/>
</dbReference>
<dbReference type="EC" id="3.5.4.33" evidence="8"/>
<dbReference type="Pfam" id="PF14437">
    <property type="entry name" value="MafB19-deam"/>
    <property type="match status" value="1"/>
</dbReference>
<evidence type="ECO:0000256" key="3">
    <source>
        <dbReference type="ARBA" id="ARBA00022694"/>
    </source>
</evidence>
<proteinExistence type="inferred from homology"/>
<dbReference type="GO" id="GO:0052717">
    <property type="term" value="F:tRNA-specific adenosine-34 deaminase activity"/>
    <property type="evidence" value="ECO:0007669"/>
    <property type="project" value="UniProtKB-UniRule"/>
</dbReference>
<comment type="subunit">
    <text evidence="2 8">Homodimer.</text>
</comment>
<feature type="binding site" evidence="8">
    <location>
        <position position="53"/>
    </location>
    <ligand>
        <name>Zn(2+)</name>
        <dbReference type="ChEBI" id="CHEBI:29105"/>
        <note>catalytic</note>
    </ligand>
</feature>
<dbReference type="PANTHER" id="PTHR11079">
    <property type="entry name" value="CYTOSINE DEAMINASE FAMILY MEMBER"/>
    <property type="match status" value="1"/>
</dbReference>
<evidence type="ECO:0000256" key="7">
    <source>
        <dbReference type="ARBA" id="ARBA00048045"/>
    </source>
</evidence>
<evidence type="ECO:0000256" key="4">
    <source>
        <dbReference type="ARBA" id="ARBA00022723"/>
    </source>
</evidence>
<dbReference type="InterPro" id="IPR016193">
    <property type="entry name" value="Cytidine_deaminase-like"/>
</dbReference>
<organism evidence="10 11">
    <name type="scientific">Alkaliphilus oremlandii (strain OhILAs)</name>
    <name type="common">Clostridium oremlandii (strain OhILAs)</name>
    <dbReference type="NCBI Taxonomy" id="350688"/>
    <lineage>
        <taxon>Bacteria</taxon>
        <taxon>Bacillati</taxon>
        <taxon>Bacillota</taxon>
        <taxon>Clostridia</taxon>
        <taxon>Peptostreptococcales</taxon>
        <taxon>Natronincolaceae</taxon>
        <taxon>Alkaliphilus</taxon>
    </lineage>
</organism>
<comment type="function">
    <text evidence="8">Catalyzes the deamination of adenosine to inosine at the wobble position 34 of tRNA(Arg2).</text>
</comment>
<dbReference type="SUPFAM" id="SSF53927">
    <property type="entry name" value="Cytidine deaminase-like"/>
    <property type="match status" value="1"/>
</dbReference>
<feature type="domain" description="CMP/dCMP-type deaminase" evidence="9">
    <location>
        <begin position="2"/>
        <end position="113"/>
    </location>
</feature>
<keyword evidence="3 8" id="KW-0819">tRNA processing</keyword>
<dbReference type="InterPro" id="IPR016192">
    <property type="entry name" value="APOBEC/CMP_deaminase_Zn-bd"/>
</dbReference>
<accession>A8MEB7</accession>
<feature type="binding site" evidence="8">
    <location>
        <position position="86"/>
    </location>
    <ligand>
        <name>Zn(2+)</name>
        <dbReference type="ChEBI" id="CHEBI:29105"/>
        <note>catalytic</note>
    </ligand>
</feature>
<dbReference type="HAMAP" id="MF_00972">
    <property type="entry name" value="tRNA_aden_deaminase"/>
    <property type="match status" value="1"/>
</dbReference>
<dbReference type="GO" id="GO:0002100">
    <property type="term" value="P:tRNA wobble adenosine to inosine editing"/>
    <property type="evidence" value="ECO:0007669"/>
    <property type="project" value="UniProtKB-UniRule"/>
</dbReference>
<dbReference type="InterPro" id="IPR002125">
    <property type="entry name" value="CMP_dCMP_dom"/>
</dbReference>
<dbReference type="FunFam" id="3.40.140.10:FF:000005">
    <property type="entry name" value="tRNA-specific adenosine deaminase"/>
    <property type="match status" value="1"/>
</dbReference>
<feature type="active site" description="Proton donor" evidence="8">
    <location>
        <position position="55"/>
    </location>
</feature>
<evidence type="ECO:0000256" key="5">
    <source>
        <dbReference type="ARBA" id="ARBA00022801"/>
    </source>
</evidence>
<comment type="similarity">
    <text evidence="1">Belongs to the cytidine and deoxycytidylate deaminase family. ADAT2 subfamily.</text>
</comment>
<dbReference type="InterPro" id="IPR058535">
    <property type="entry name" value="MafB19-deam"/>
</dbReference>
<dbReference type="KEGG" id="aoe:Clos_0018"/>
<evidence type="ECO:0000313" key="11">
    <source>
        <dbReference type="Proteomes" id="UP000000269"/>
    </source>
</evidence>
<evidence type="ECO:0000313" key="10">
    <source>
        <dbReference type="EMBL" id="ABW17588.1"/>
    </source>
</evidence>
<dbReference type="HOGENOM" id="CLU_025810_3_2_9"/>
<evidence type="ECO:0000259" key="9">
    <source>
        <dbReference type="PROSITE" id="PS51747"/>
    </source>
</evidence>
<gene>
    <name evidence="8" type="primary">tadA</name>
    <name evidence="10" type="ordered locus">Clos_0018</name>
</gene>
<sequence>MVLEENFMLEAIEEAKKAFNKKEVPIGAVVVKDNEIIGRGHNLRETTKNSISHAEIMAIQEACKFLGGWRLTDCTLYVTIEPCPMCAGAILQSRIQKVVIGAMDPKAGACGSLVNLLNDSRFNHQTEIEQGVLEEECSLLMKEFFKALREKRFG</sequence>
<dbReference type="eggNOG" id="COG0590">
    <property type="taxonomic scope" value="Bacteria"/>
</dbReference>
<comment type="cofactor">
    <cofactor evidence="8">
        <name>Zn(2+)</name>
        <dbReference type="ChEBI" id="CHEBI:29105"/>
    </cofactor>
    <text evidence="8">Binds 1 zinc ion per subunit.</text>
</comment>
<name>A8MEB7_ALKOO</name>
<dbReference type="EMBL" id="CP000853">
    <property type="protein sequence ID" value="ABW17588.1"/>
    <property type="molecule type" value="Genomic_DNA"/>
</dbReference>
<feature type="binding site" evidence="8">
    <location>
        <position position="83"/>
    </location>
    <ligand>
        <name>Zn(2+)</name>
        <dbReference type="ChEBI" id="CHEBI:29105"/>
        <note>catalytic</note>
    </ligand>
</feature>
<evidence type="ECO:0000256" key="8">
    <source>
        <dbReference type="HAMAP-Rule" id="MF_00972"/>
    </source>
</evidence>
<evidence type="ECO:0000256" key="1">
    <source>
        <dbReference type="ARBA" id="ARBA00010669"/>
    </source>
</evidence>
<comment type="catalytic activity">
    <reaction evidence="7 8">
        <text>adenosine(34) in tRNA + H2O + H(+) = inosine(34) in tRNA + NH4(+)</text>
        <dbReference type="Rhea" id="RHEA:43168"/>
        <dbReference type="Rhea" id="RHEA-COMP:10373"/>
        <dbReference type="Rhea" id="RHEA-COMP:10374"/>
        <dbReference type="ChEBI" id="CHEBI:15377"/>
        <dbReference type="ChEBI" id="CHEBI:15378"/>
        <dbReference type="ChEBI" id="CHEBI:28938"/>
        <dbReference type="ChEBI" id="CHEBI:74411"/>
        <dbReference type="ChEBI" id="CHEBI:82852"/>
        <dbReference type="EC" id="3.5.4.33"/>
    </reaction>
</comment>
<protein>
    <recommendedName>
        <fullName evidence="8">tRNA-specific adenosine deaminase</fullName>
        <ecNumber evidence="8">3.5.4.33</ecNumber>
    </recommendedName>
</protein>
<dbReference type="InterPro" id="IPR028883">
    <property type="entry name" value="tRNA_aden_deaminase"/>
</dbReference>
<evidence type="ECO:0000256" key="6">
    <source>
        <dbReference type="ARBA" id="ARBA00022833"/>
    </source>
</evidence>
<dbReference type="NCBIfam" id="NF008113">
    <property type="entry name" value="PRK10860.1"/>
    <property type="match status" value="1"/>
</dbReference>
<keyword evidence="11" id="KW-1185">Reference proteome</keyword>
<keyword evidence="5 8" id="KW-0378">Hydrolase</keyword>
<evidence type="ECO:0000256" key="2">
    <source>
        <dbReference type="ARBA" id="ARBA00011738"/>
    </source>
</evidence>
<dbReference type="AlphaFoldDB" id="A8MEB7"/>
<dbReference type="RefSeq" id="WP_012157903.1">
    <property type="nucleotide sequence ID" value="NC_009922.1"/>
</dbReference>
<keyword evidence="6 8" id="KW-0862">Zinc</keyword>
<dbReference type="Proteomes" id="UP000000269">
    <property type="component" value="Chromosome"/>
</dbReference>
<dbReference type="GO" id="GO:0008270">
    <property type="term" value="F:zinc ion binding"/>
    <property type="evidence" value="ECO:0007669"/>
    <property type="project" value="UniProtKB-UniRule"/>
</dbReference>
<keyword evidence="4 8" id="KW-0479">Metal-binding</keyword>
<dbReference type="STRING" id="350688.Clos_0018"/>
<dbReference type="Gene3D" id="3.40.140.10">
    <property type="entry name" value="Cytidine Deaminase, domain 2"/>
    <property type="match status" value="1"/>
</dbReference>
<dbReference type="OrthoDB" id="9802676at2"/>